<dbReference type="InterPro" id="IPR002347">
    <property type="entry name" value="SDR_fam"/>
</dbReference>
<dbReference type="Gene3D" id="3.40.50.720">
    <property type="entry name" value="NAD(P)-binding Rossmann-like Domain"/>
    <property type="match status" value="1"/>
</dbReference>
<dbReference type="RefSeq" id="WP_070973139.1">
    <property type="nucleotide sequence ID" value="NZ_CP017715.1"/>
</dbReference>
<proteinExistence type="predicted"/>
<dbReference type="InterPro" id="IPR036291">
    <property type="entry name" value="NAD(P)-bd_dom_sf"/>
</dbReference>
<dbReference type="STRING" id="1874317.BKP64_18050"/>
<keyword evidence="2" id="KW-1185">Reference proteome</keyword>
<dbReference type="PANTHER" id="PTHR45458">
    <property type="entry name" value="SHORT-CHAIN DEHYDROGENASE/REDUCTASE SDR"/>
    <property type="match status" value="1"/>
</dbReference>
<dbReference type="KEGG" id="msq:BKP64_18050"/>
<accession>A0A1D9GQM6</accession>
<dbReference type="AlphaFoldDB" id="A0A1D9GQM6"/>
<protein>
    <submittedName>
        <fullName evidence="1">Short-chain dehydrogenase</fullName>
    </submittedName>
</protein>
<dbReference type="OrthoDB" id="5786478at2"/>
<dbReference type="GO" id="GO:0016616">
    <property type="term" value="F:oxidoreductase activity, acting on the CH-OH group of donors, NAD or NADP as acceptor"/>
    <property type="evidence" value="ECO:0007669"/>
    <property type="project" value="TreeGrafter"/>
</dbReference>
<dbReference type="Proteomes" id="UP000177445">
    <property type="component" value="Chromosome"/>
</dbReference>
<sequence length="218" mass="22919">MSILITGANRGIGSALATEWQSAGAAVIKTARNSPGMEPLDVADPASIKALALRLEGQPISTLVCNAGVSLDKFDELETGYAPELWAQSFAVNVTGVFLVVQALLPNLRASRDTGHAPKIAIIASQMGSQNAPAGNRFIYRSSKAAAINLGRNLAVSLENEDIAVGIYHPGWVATDMGGDSADLTLEEAVPGLRTQIDKLTISETGCFKCWDGSDCEF</sequence>
<dbReference type="InterPro" id="IPR052184">
    <property type="entry name" value="SDR_enzymes"/>
</dbReference>
<reference evidence="1 2" key="1">
    <citation type="submission" date="2016-10" db="EMBL/GenBank/DDBJ databases">
        <title>Marinobacter salinus sp. nov., a moderately halophilic bacterium isolated from a tidal flat environment.</title>
        <authorList>
            <person name="Park S.-J."/>
        </authorList>
    </citation>
    <scope>NUCLEOTIDE SEQUENCE [LARGE SCALE GENOMIC DNA]</scope>
    <source>
        <strain evidence="1 2">Hb8</strain>
    </source>
</reference>
<organism evidence="1 2">
    <name type="scientific">Marinobacter salinus</name>
    <dbReference type="NCBI Taxonomy" id="1874317"/>
    <lineage>
        <taxon>Bacteria</taxon>
        <taxon>Pseudomonadati</taxon>
        <taxon>Pseudomonadota</taxon>
        <taxon>Gammaproteobacteria</taxon>
        <taxon>Pseudomonadales</taxon>
        <taxon>Marinobacteraceae</taxon>
        <taxon>Marinobacter</taxon>
    </lineage>
</organism>
<dbReference type="PRINTS" id="PR00081">
    <property type="entry name" value="GDHRDH"/>
</dbReference>
<dbReference type="SUPFAM" id="SSF51735">
    <property type="entry name" value="NAD(P)-binding Rossmann-fold domains"/>
    <property type="match status" value="1"/>
</dbReference>
<dbReference type="EMBL" id="CP017715">
    <property type="protein sequence ID" value="AOY89912.1"/>
    <property type="molecule type" value="Genomic_DNA"/>
</dbReference>
<dbReference type="PANTHER" id="PTHR45458:SF1">
    <property type="entry name" value="SHORT CHAIN DEHYDROGENASE"/>
    <property type="match status" value="1"/>
</dbReference>
<evidence type="ECO:0000313" key="2">
    <source>
        <dbReference type="Proteomes" id="UP000177445"/>
    </source>
</evidence>
<gene>
    <name evidence="1" type="ORF">BKP64_18050</name>
</gene>
<dbReference type="Pfam" id="PF00106">
    <property type="entry name" value="adh_short"/>
    <property type="match status" value="1"/>
</dbReference>
<name>A0A1D9GQM6_9GAMM</name>
<evidence type="ECO:0000313" key="1">
    <source>
        <dbReference type="EMBL" id="AOY89912.1"/>
    </source>
</evidence>